<gene>
    <name evidence="1" type="ORF">POPTR_013G110100</name>
</gene>
<accession>A0A3N7FWE8</accession>
<dbReference type="STRING" id="3694.A0A3N7FWE8"/>
<evidence type="ECO:0000313" key="2">
    <source>
        <dbReference type="Proteomes" id="UP000006729"/>
    </source>
</evidence>
<dbReference type="EMBL" id="CM009302">
    <property type="protein sequence ID" value="RQO99292.1"/>
    <property type="molecule type" value="Genomic_DNA"/>
</dbReference>
<dbReference type="Proteomes" id="UP000006729">
    <property type="component" value="Chromosome 13"/>
</dbReference>
<keyword evidence="2" id="KW-1185">Reference proteome</keyword>
<protein>
    <submittedName>
        <fullName evidence="1">Uncharacterized protein</fullName>
    </submittedName>
</protein>
<name>A0A3N7FWE8_POPTR</name>
<organism evidence="1 2">
    <name type="scientific">Populus trichocarpa</name>
    <name type="common">Western balsam poplar</name>
    <name type="synonym">Populus balsamifera subsp. trichocarpa</name>
    <dbReference type="NCBI Taxonomy" id="3694"/>
    <lineage>
        <taxon>Eukaryota</taxon>
        <taxon>Viridiplantae</taxon>
        <taxon>Streptophyta</taxon>
        <taxon>Embryophyta</taxon>
        <taxon>Tracheophyta</taxon>
        <taxon>Spermatophyta</taxon>
        <taxon>Magnoliopsida</taxon>
        <taxon>eudicotyledons</taxon>
        <taxon>Gunneridae</taxon>
        <taxon>Pentapetalae</taxon>
        <taxon>rosids</taxon>
        <taxon>fabids</taxon>
        <taxon>Malpighiales</taxon>
        <taxon>Salicaceae</taxon>
        <taxon>Saliceae</taxon>
        <taxon>Populus</taxon>
    </lineage>
</organism>
<dbReference type="EMBL" id="CM009302">
    <property type="protein sequence ID" value="RQO99289.1"/>
    <property type="molecule type" value="Genomic_DNA"/>
</dbReference>
<sequence length="132" mass="14944">MTTSFSMGISYVLHSHFPSSTSSSSQPLSFHVKKNSNNNEMTGRRRVVSACMGQEDPKDIVFSKKRAVLFLGISVLPFLQLRARALEGLVTSEFNFLVFGIRDMEFCSSFFLKLLYMVKWVFSFYPMSSISG</sequence>
<dbReference type="InParanoid" id="A0A3N7FWE8"/>
<evidence type="ECO:0000313" key="1">
    <source>
        <dbReference type="EMBL" id="RQO99289.1"/>
    </source>
</evidence>
<dbReference type="AlphaFoldDB" id="A0A3N7FWE8"/>
<reference evidence="1 2" key="1">
    <citation type="journal article" date="2006" name="Science">
        <title>The genome of black cottonwood, Populus trichocarpa (Torr. &amp; Gray).</title>
        <authorList>
            <person name="Tuskan G.A."/>
            <person name="Difazio S."/>
            <person name="Jansson S."/>
            <person name="Bohlmann J."/>
            <person name="Grigoriev I."/>
            <person name="Hellsten U."/>
            <person name="Putnam N."/>
            <person name="Ralph S."/>
            <person name="Rombauts S."/>
            <person name="Salamov A."/>
            <person name="Schein J."/>
            <person name="Sterck L."/>
            <person name="Aerts A."/>
            <person name="Bhalerao R.R."/>
            <person name="Bhalerao R.P."/>
            <person name="Blaudez D."/>
            <person name="Boerjan W."/>
            <person name="Brun A."/>
            <person name="Brunner A."/>
            <person name="Busov V."/>
            <person name="Campbell M."/>
            <person name="Carlson J."/>
            <person name="Chalot M."/>
            <person name="Chapman J."/>
            <person name="Chen G.L."/>
            <person name="Cooper D."/>
            <person name="Coutinho P.M."/>
            <person name="Couturier J."/>
            <person name="Covert S."/>
            <person name="Cronk Q."/>
            <person name="Cunningham R."/>
            <person name="Davis J."/>
            <person name="Degroeve S."/>
            <person name="Dejardin A."/>
            <person name="Depamphilis C."/>
            <person name="Detter J."/>
            <person name="Dirks B."/>
            <person name="Dubchak I."/>
            <person name="Duplessis S."/>
            <person name="Ehlting J."/>
            <person name="Ellis B."/>
            <person name="Gendler K."/>
            <person name="Goodstein D."/>
            <person name="Gribskov M."/>
            <person name="Grimwood J."/>
            <person name="Groover A."/>
            <person name="Gunter L."/>
            <person name="Hamberger B."/>
            <person name="Heinze B."/>
            <person name="Helariutta Y."/>
            <person name="Henrissat B."/>
            <person name="Holligan D."/>
            <person name="Holt R."/>
            <person name="Huang W."/>
            <person name="Islam-Faridi N."/>
            <person name="Jones S."/>
            <person name="Jones-Rhoades M."/>
            <person name="Jorgensen R."/>
            <person name="Joshi C."/>
            <person name="Kangasjarvi J."/>
            <person name="Karlsson J."/>
            <person name="Kelleher C."/>
            <person name="Kirkpatrick R."/>
            <person name="Kirst M."/>
            <person name="Kohler A."/>
            <person name="Kalluri U."/>
            <person name="Larimer F."/>
            <person name="Leebens-Mack J."/>
            <person name="Leple J.C."/>
            <person name="Locascio P."/>
            <person name="Lou Y."/>
            <person name="Lucas S."/>
            <person name="Martin F."/>
            <person name="Montanini B."/>
            <person name="Napoli C."/>
            <person name="Nelson D.R."/>
            <person name="Nelson C."/>
            <person name="Nieminen K."/>
            <person name="Nilsson O."/>
            <person name="Pereda V."/>
            <person name="Peter G."/>
            <person name="Philippe R."/>
            <person name="Pilate G."/>
            <person name="Poliakov A."/>
            <person name="Razumovskaya J."/>
            <person name="Richardson P."/>
            <person name="Rinaldi C."/>
            <person name="Ritland K."/>
            <person name="Rouze P."/>
            <person name="Ryaboy D."/>
            <person name="Schmutz J."/>
            <person name="Schrader J."/>
            <person name="Segerman B."/>
            <person name="Shin H."/>
            <person name="Siddiqui A."/>
            <person name="Sterky F."/>
            <person name="Terry A."/>
            <person name="Tsai C.J."/>
            <person name="Uberbacher E."/>
            <person name="Unneberg P."/>
            <person name="Vahala J."/>
            <person name="Wall K."/>
            <person name="Wessler S."/>
            <person name="Yang G."/>
            <person name="Yin T."/>
            <person name="Douglas C."/>
            <person name="Marra M."/>
            <person name="Sandberg G."/>
            <person name="Van de Peer Y."/>
            <person name="Rokhsar D."/>
        </authorList>
    </citation>
    <scope>NUCLEOTIDE SEQUENCE [LARGE SCALE GENOMIC DNA]</scope>
    <source>
        <strain evidence="2">cv. Nisqually</strain>
        <strain evidence="1">Nisqually-1</strain>
    </source>
</reference>
<reference evidence="1" key="2">
    <citation type="submission" date="2017-07" db="EMBL/GenBank/DDBJ databases">
        <title>WGS assembly of Populus trichocarpa.</title>
        <authorList>
            <person name="Tuskan G."/>
            <person name="Difazio S."/>
            <person name="Jansson S."/>
            <person name="Bohlmann J."/>
            <person name="Grigoriev I."/>
            <person name="Hellsten U."/>
            <person name="Putnam N."/>
            <person name="Ralph S."/>
            <person name="Rombauts S."/>
            <person name="Salamov A."/>
            <person name="Schein J."/>
            <person name="Sterck L."/>
            <person name="Aerts A."/>
            <person name="Bhalerao R."/>
            <person name="Bhalerao R."/>
            <person name="Blaudez D."/>
            <person name="Boerjan W."/>
            <person name="Brun A."/>
            <person name="Brunner A."/>
            <person name="Busov V."/>
            <person name="Campbell M."/>
            <person name="Carlson J."/>
            <person name="Chalot M."/>
            <person name="Chapman J."/>
            <person name="Chen G."/>
            <person name="Cooper D."/>
            <person name="Coutinho P."/>
            <person name="Couturier J."/>
            <person name="Covert S."/>
            <person name="Cronk Q."/>
            <person name="Cunningham R."/>
            <person name="Davis J."/>
            <person name="Degroeve S."/>
            <person name="Dejardin A."/>
            <person name="Depamphilis C."/>
            <person name="Detter J."/>
            <person name="Dirks B."/>
            <person name="Dubchak I."/>
            <person name="Duplessis S."/>
            <person name="Ehlting J."/>
            <person name="Ellis B."/>
            <person name="Gendler K."/>
            <person name="Goodstein D."/>
            <person name="Gribskov M."/>
            <person name="Grimwood J."/>
            <person name="Groover A."/>
            <person name="Gunter L."/>
            <person name="Hamberger B."/>
            <person name="Heinze B."/>
            <person name="Helariutta Y."/>
            <person name="Henrissat B."/>
            <person name="Holligan D."/>
            <person name="Holt R."/>
            <person name="Huang W."/>
            <person name="Islam-Faridi N."/>
            <person name="Jones S."/>
            <person name="Jones-Rhoades M."/>
            <person name="Jorgensen R."/>
            <person name="Joshi C."/>
            <person name="Kangasjarvi J."/>
            <person name="Karlsson J."/>
            <person name="Kelleher C."/>
            <person name="Kirkpatrick R."/>
            <person name="Kirst M."/>
            <person name="Kohler A."/>
            <person name="Kalluri U."/>
            <person name="Larimer F."/>
            <person name="Leebens-Mack J."/>
            <person name="Leple J."/>
            <person name="Locascio P."/>
            <person name="Lou Y."/>
            <person name="Lucas S."/>
            <person name="Martin F."/>
            <person name="Montanini B."/>
            <person name="Napoli C."/>
            <person name="Nelson D."/>
            <person name="Nelson C."/>
            <person name="Nieminen K."/>
            <person name="Nilsson O."/>
            <person name="Pereda V."/>
            <person name="Peter G."/>
            <person name="Philippe R."/>
            <person name="Pilate G."/>
            <person name="Poliakov A."/>
            <person name="Razumovskaya J."/>
            <person name="Richardson P."/>
            <person name="Rinaldi C."/>
            <person name="Ritland K."/>
            <person name="Rouze P."/>
            <person name="Ryaboy D."/>
            <person name="Schmutz J."/>
            <person name="Schrader J."/>
            <person name="Segerman B."/>
            <person name="Shin H."/>
            <person name="Siddiqui A."/>
            <person name="Sterky F."/>
            <person name="Terry A."/>
            <person name="Tsai C."/>
            <person name="Uberbacher E."/>
            <person name="Unneberg P."/>
            <person name="Vahala J."/>
            <person name="Wall K."/>
            <person name="Wessler S."/>
            <person name="Yang G."/>
            <person name="Yin T."/>
            <person name="Douglas C."/>
            <person name="Marra M."/>
            <person name="Sandberg G."/>
            <person name="Van De Peer Y."/>
            <person name="Rokhsar D."/>
        </authorList>
    </citation>
    <scope>NUCLEOTIDE SEQUENCE</scope>
    <source>
        <strain evidence="1">Nisqually-1</strain>
    </source>
</reference>
<proteinExistence type="predicted"/>